<keyword evidence="3" id="KW-0446">Lipid-binding</keyword>
<dbReference type="Pfam" id="PF05719">
    <property type="entry name" value="GPP34"/>
    <property type="match status" value="1"/>
</dbReference>
<dbReference type="InterPro" id="IPR038261">
    <property type="entry name" value="GPP34-like_sf"/>
</dbReference>
<dbReference type="Proteomes" id="UP000316242">
    <property type="component" value="Unassembled WGS sequence"/>
</dbReference>
<protein>
    <recommendedName>
        <fullName evidence="7">GPP34 family phosphoprotein</fullName>
    </recommendedName>
</protein>
<name>A0ABQ0RJM0_GLUNI</name>
<comment type="caution">
    <text evidence="5">The sequence shown here is derived from an EMBL/GenBank/DDBJ whole genome shotgun (WGS) entry which is preliminary data.</text>
</comment>
<keyword evidence="6" id="KW-1185">Reference proteome</keyword>
<keyword evidence="4" id="KW-0472">Membrane</keyword>
<organism evidence="5 6">
    <name type="scientific">Glutamicibacter nicotianae</name>
    <name type="common">Arthrobacter nicotianae</name>
    <dbReference type="NCBI Taxonomy" id="37929"/>
    <lineage>
        <taxon>Bacteria</taxon>
        <taxon>Bacillati</taxon>
        <taxon>Actinomycetota</taxon>
        <taxon>Actinomycetes</taxon>
        <taxon>Micrococcales</taxon>
        <taxon>Micrococcaceae</taxon>
        <taxon>Glutamicibacter</taxon>
    </lineage>
</organism>
<evidence type="ECO:0000313" key="6">
    <source>
        <dbReference type="Proteomes" id="UP000316242"/>
    </source>
</evidence>
<dbReference type="InterPro" id="IPR008628">
    <property type="entry name" value="GPP34-like"/>
</dbReference>
<evidence type="ECO:0000256" key="4">
    <source>
        <dbReference type="ARBA" id="ARBA00023136"/>
    </source>
</evidence>
<sequence>MLIAEKLYLLMADDSEKPEAVVSATGYGMNAAIITDLMVAGRVALSEDEQRQIQLIGAGPCPDPVLAAPLEQLERRGNLSLDDAVKINSLCDVRLLTDSLAKGGIIEYGERTMLGLGKQRVRIINQQIQRQIRTDLHGALHGQKIPGASDTTVLAILQAVGLVHPVLEEELAPMTSAQAQSRIAELAQDSPAADSAQRAVAAMNAAIVSERVIPPAPGKK</sequence>
<dbReference type="RefSeq" id="WP_141356332.1">
    <property type="nucleotide sequence ID" value="NZ_BAAAWM010000001.1"/>
</dbReference>
<accession>A0ABQ0RJM0</accession>
<dbReference type="EMBL" id="BJNE01000002">
    <property type="protein sequence ID" value="GEC11696.1"/>
    <property type="molecule type" value="Genomic_DNA"/>
</dbReference>
<evidence type="ECO:0000313" key="5">
    <source>
        <dbReference type="EMBL" id="GEC11696.1"/>
    </source>
</evidence>
<keyword evidence="2" id="KW-0333">Golgi apparatus</keyword>
<gene>
    <name evidence="5" type="ORF">ANI01nite_08990</name>
</gene>
<dbReference type="Gene3D" id="1.10.3630.10">
    <property type="entry name" value="yeast vps74-n-term truncation variant domain like"/>
    <property type="match status" value="1"/>
</dbReference>
<proteinExistence type="predicted"/>
<evidence type="ECO:0000256" key="1">
    <source>
        <dbReference type="ARBA" id="ARBA00004255"/>
    </source>
</evidence>
<evidence type="ECO:0008006" key="7">
    <source>
        <dbReference type="Google" id="ProtNLM"/>
    </source>
</evidence>
<reference evidence="5 6" key="1">
    <citation type="submission" date="2019-06" db="EMBL/GenBank/DDBJ databases">
        <title>Whole genome shotgun sequence of Glutamicibacter nicotianae NBRC 14234.</title>
        <authorList>
            <person name="Hosoyama A."/>
            <person name="Uohara A."/>
            <person name="Ohji S."/>
            <person name="Ichikawa N."/>
        </authorList>
    </citation>
    <scope>NUCLEOTIDE SEQUENCE [LARGE SCALE GENOMIC DNA]</scope>
    <source>
        <strain evidence="5 6">NBRC 14234</strain>
    </source>
</reference>
<evidence type="ECO:0000256" key="3">
    <source>
        <dbReference type="ARBA" id="ARBA00023121"/>
    </source>
</evidence>
<comment type="subcellular location">
    <subcellularLocation>
        <location evidence="1">Golgi apparatus membrane</location>
        <topology evidence="1">Peripheral membrane protein</topology>
        <orientation evidence="1">Cytoplasmic side</orientation>
    </subcellularLocation>
</comment>
<evidence type="ECO:0000256" key="2">
    <source>
        <dbReference type="ARBA" id="ARBA00023034"/>
    </source>
</evidence>